<sequence length="507" mass="51253">MSNPCKNGGRCLPIYDKEDYQCTCPKEYLTGKNCENLFCNDQSLDICLEAMFSWEVKSTSSQHVVLSSCDTAQIKRGDELLFMVTRGVLSDYGKYEIMKVDDVSGCNVTLADAFTQQVAKRSNYVIAQLFPNYEKVTLSNNCILTCKVQKDGHGGILALRAKIMNIDGTSKILNTGRGFRGGDGGDSRGGGGYGGESFLYLQTGNNGKGGDVSGKSWTVNTNGLGGGGAGDSSGSQGGPGGYNAGGGGADSTHNSDDGAGGGGGGGHFSGGGGGVVQQVVAGLEEKEEQHYLLYVNAFLCCVSAHRYLRWGWGSDNLFIRADGGNGGQQGQPAQGACASSESGRAGTESRGGEGGDSVCSPGYGGGGAGGGMQFGSTDFTTRLSYGGGGGGGGASAYSDDTKTGGSGGHGGGLVYLLVEELTLDGVIESKGQRGQCLSTKPHRSAPGGSGAGGSVVIITKTLQGNPNGKINVMGGTPVECAFGVGGGGGGGVGRWVVKTEDSLLTSG</sequence>
<feature type="disulfide bond" evidence="1">
    <location>
        <begin position="5"/>
        <end position="22"/>
    </location>
</feature>
<evidence type="ECO:0000313" key="5">
    <source>
        <dbReference type="Proteomes" id="UP001163046"/>
    </source>
</evidence>
<keyword evidence="5" id="KW-1185">Reference proteome</keyword>
<feature type="domain" description="EGF-like" evidence="3">
    <location>
        <begin position="1"/>
        <end position="35"/>
    </location>
</feature>
<keyword evidence="1" id="KW-1015">Disulfide bond</keyword>
<feature type="region of interest" description="Disordered" evidence="2">
    <location>
        <begin position="323"/>
        <end position="360"/>
    </location>
</feature>
<evidence type="ECO:0000313" key="4">
    <source>
        <dbReference type="EMBL" id="KAJ7379808.1"/>
    </source>
</evidence>
<gene>
    <name evidence="4" type="ORF">OS493_012555</name>
</gene>
<accession>A0A9W9ZFR2</accession>
<dbReference type="PROSITE" id="PS50026">
    <property type="entry name" value="EGF_3"/>
    <property type="match status" value="1"/>
</dbReference>
<dbReference type="Proteomes" id="UP001163046">
    <property type="component" value="Unassembled WGS sequence"/>
</dbReference>
<dbReference type="InterPro" id="IPR000742">
    <property type="entry name" value="EGF"/>
</dbReference>
<organism evidence="4 5">
    <name type="scientific">Desmophyllum pertusum</name>
    <dbReference type="NCBI Taxonomy" id="174260"/>
    <lineage>
        <taxon>Eukaryota</taxon>
        <taxon>Metazoa</taxon>
        <taxon>Cnidaria</taxon>
        <taxon>Anthozoa</taxon>
        <taxon>Hexacorallia</taxon>
        <taxon>Scleractinia</taxon>
        <taxon>Caryophylliina</taxon>
        <taxon>Caryophylliidae</taxon>
        <taxon>Desmophyllum</taxon>
    </lineage>
</organism>
<keyword evidence="1" id="KW-0245">EGF-like domain</keyword>
<reference evidence="4" key="1">
    <citation type="submission" date="2023-01" db="EMBL/GenBank/DDBJ databases">
        <title>Genome assembly of the deep-sea coral Lophelia pertusa.</title>
        <authorList>
            <person name="Herrera S."/>
            <person name="Cordes E."/>
        </authorList>
    </citation>
    <scope>NUCLEOTIDE SEQUENCE</scope>
    <source>
        <strain evidence="4">USNM1676648</strain>
        <tissue evidence="4">Polyp</tissue>
    </source>
</reference>
<dbReference type="Gene3D" id="2.10.25.10">
    <property type="entry name" value="Laminin"/>
    <property type="match status" value="1"/>
</dbReference>
<feature type="compositionally biased region" description="Gly residues" evidence="2">
    <location>
        <begin position="258"/>
        <end position="270"/>
    </location>
</feature>
<feature type="compositionally biased region" description="Gly residues" evidence="2">
    <location>
        <begin position="223"/>
        <end position="249"/>
    </location>
</feature>
<dbReference type="AlphaFoldDB" id="A0A9W9ZFR2"/>
<name>A0A9W9ZFR2_9CNID</name>
<evidence type="ECO:0000256" key="1">
    <source>
        <dbReference type="PROSITE-ProRule" id="PRU00076"/>
    </source>
</evidence>
<dbReference type="CDD" id="cd00054">
    <property type="entry name" value="EGF_CA"/>
    <property type="match status" value="1"/>
</dbReference>
<dbReference type="OrthoDB" id="5987705at2759"/>
<dbReference type="Pfam" id="PF00008">
    <property type="entry name" value="EGF"/>
    <property type="match status" value="1"/>
</dbReference>
<comment type="caution">
    <text evidence="4">The sequence shown here is derived from an EMBL/GenBank/DDBJ whole genome shotgun (WGS) entry which is preliminary data.</text>
</comment>
<protein>
    <recommendedName>
        <fullName evidence="3">EGF-like domain-containing protein</fullName>
    </recommendedName>
</protein>
<dbReference type="EMBL" id="MU826355">
    <property type="protein sequence ID" value="KAJ7379808.1"/>
    <property type="molecule type" value="Genomic_DNA"/>
</dbReference>
<evidence type="ECO:0000256" key="2">
    <source>
        <dbReference type="SAM" id="MobiDB-lite"/>
    </source>
</evidence>
<comment type="caution">
    <text evidence="1">Lacks conserved residue(s) required for the propagation of feature annotation.</text>
</comment>
<evidence type="ECO:0000259" key="3">
    <source>
        <dbReference type="PROSITE" id="PS50026"/>
    </source>
</evidence>
<feature type="region of interest" description="Disordered" evidence="2">
    <location>
        <begin position="223"/>
        <end position="270"/>
    </location>
</feature>
<dbReference type="SUPFAM" id="SSF57196">
    <property type="entry name" value="EGF/Laminin"/>
    <property type="match status" value="1"/>
</dbReference>
<proteinExistence type="predicted"/>